<dbReference type="Proteomes" id="UP001178508">
    <property type="component" value="Chromosome 6"/>
</dbReference>
<accession>A0AAV1FB91</accession>
<organism evidence="1 2">
    <name type="scientific">Xyrichtys novacula</name>
    <name type="common">Pearly razorfish</name>
    <name type="synonym">Hemipteronotus novacula</name>
    <dbReference type="NCBI Taxonomy" id="13765"/>
    <lineage>
        <taxon>Eukaryota</taxon>
        <taxon>Metazoa</taxon>
        <taxon>Chordata</taxon>
        <taxon>Craniata</taxon>
        <taxon>Vertebrata</taxon>
        <taxon>Euteleostomi</taxon>
        <taxon>Actinopterygii</taxon>
        <taxon>Neopterygii</taxon>
        <taxon>Teleostei</taxon>
        <taxon>Neoteleostei</taxon>
        <taxon>Acanthomorphata</taxon>
        <taxon>Eupercaria</taxon>
        <taxon>Labriformes</taxon>
        <taxon>Labridae</taxon>
        <taxon>Xyrichtys</taxon>
    </lineage>
</organism>
<keyword evidence="2" id="KW-1185">Reference proteome</keyword>
<gene>
    <name evidence="1" type="ORF">XNOV1_A000189</name>
</gene>
<evidence type="ECO:0000313" key="1">
    <source>
        <dbReference type="EMBL" id="CAJ1057782.1"/>
    </source>
</evidence>
<evidence type="ECO:0000313" key="2">
    <source>
        <dbReference type="Proteomes" id="UP001178508"/>
    </source>
</evidence>
<proteinExistence type="predicted"/>
<dbReference type="EMBL" id="OY660869">
    <property type="protein sequence ID" value="CAJ1057782.1"/>
    <property type="molecule type" value="Genomic_DNA"/>
</dbReference>
<sequence length="127" mass="14662">MRNIHVRVLRVYLDPECSMKPEFRLSRQSFTSLLRILHQERDHGWGQHLEFLMFTYWLAHGLSYKVTADAFDIPKTTVFRAIHKTAKATREARSSHSLPTYTQIGRSWPRLCQTGKTSGIQQGCGGN</sequence>
<dbReference type="AlphaFoldDB" id="A0AAV1FB91"/>
<name>A0AAV1FB91_XYRNO</name>
<protein>
    <submittedName>
        <fullName evidence="1">Nuclease HARBI1</fullName>
    </submittedName>
</protein>
<reference evidence="1" key="1">
    <citation type="submission" date="2023-08" db="EMBL/GenBank/DDBJ databases">
        <authorList>
            <person name="Alioto T."/>
            <person name="Alioto T."/>
            <person name="Gomez Garrido J."/>
        </authorList>
    </citation>
    <scope>NUCLEOTIDE SEQUENCE</scope>
</reference>